<accession>A0AAD9M919</accession>
<feature type="compositionally biased region" description="Basic and acidic residues" evidence="1">
    <location>
        <begin position="143"/>
        <end position="159"/>
    </location>
</feature>
<protein>
    <recommendedName>
        <fullName evidence="4">rRNA-processing protein FYV7</fullName>
    </recommendedName>
</protein>
<reference evidence="2" key="1">
    <citation type="journal article" date="2023" name="Mol. Plant Microbe Interact.">
        <title>Elucidating the Obligate Nature and Biological Capacity of an Invasive Fungal Corn Pathogen.</title>
        <authorList>
            <person name="MacCready J.S."/>
            <person name="Roggenkamp E.M."/>
            <person name="Gdanetz K."/>
            <person name="Chilvers M.I."/>
        </authorList>
    </citation>
    <scope>NUCLEOTIDE SEQUENCE</scope>
    <source>
        <strain evidence="2">PM02</strain>
    </source>
</reference>
<comment type="caution">
    <text evidence="2">The sequence shown here is derived from an EMBL/GenBank/DDBJ whole genome shotgun (WGS) entry which is preliminary data.</text>
</comment>
<feature type="region of interest" description="Disordered" evidence="1">
    <location>
        <begin position="56"/>
        <end position="268"/>
    </location>
</feature>
<name>A0AAD9M919_9PEZI</name>
<gene>
    <name evidence="2" type="ORF">P8C59_000594</name>
</gene>
<evidence type="ECO:0008006" key="4">
    <source>
        <dbReference type="Google" id="ProtNLM"/>
    </source>
</evidence>
<feature type="region of interest" description="Disordered" evidence="1">
    <location>
        <begin position="1"/>
        <end position="44"/>
    </location>
</feature>
<feature type="compositionally biased region" description="Basic and acidic residues" evidence="1">
    <location>
        <begin position="231"/>
        <end position="246"/>
    </location>
</feature>
<feature type="compositionally biased region" description="Basic and acidic residues" evidence="1">
    <location>
        <begin position="180"/>
        <end position="193"/>
    </location>
</feature>
<evidence type="ECO:0000256" key="1">
    <source>
        <dbReference type="SAM" id="MobiDB-lite"/>
    </source>
</evidence>
<dbReference type="Proteomes" id="UP001217918">
    <property type="component" value="Unassembled WGS sequence"/>
</dbReference>
<keyword evidence="3" id="KW-1185">Reference proteome</keyword>
<organism evidence="2 3">
    <name type="scientific">Phyllachora maydis</name>
    <dbReference type="NCBI Taxonomy" id="1825666"/>
    <lineage>
        <taxon>Eukaryota</taxon>
        <taxon>Fungi</taxon>
        <taxon>Dikarya</taxon>
        <taxon>Ascomycota</taxon>
        <taxon>Pezizomycotina</taxon>
        <taxon>Sordariomycetes</taxon>
        <taxon>Sordariomycetidae</taxon>
        <taxon>Phyllachorales</taxon>
        <taxon>Phyllachoraceae</taxon>
        <taxon>Phyllachora</taxon>
    </lineage>
</organism>
<feature type="compositionally biased region" description="Pro residues" evidence="1">
    <location>
        <begin position="79"/>
        <end position="95"/>
    </location>
</feature>
<evidence type="ECO:0000313" key="2">
    <source>
        <dbReference type="EMBL" id="KAK2066810.1"/>
    </source>
</evidence>
<feature type="compositionally biased region" description="Basic and acidic residues" evidence="1">
    <location>
        <begin position="68"/>
        <end position="77"/>
    </location>
</feature>
<dbReference type="PANTHER" id="PTHR41805:SF1">
    <property type="entry name" value="RRNA-PROCESSING PROTEIN FYV7"/>
    <property type="match status" value="1"/>
</dbReference>
<feature type="compositionally biased region" description="Low complexity" evidence="1">
    <location>
        <begin position="96"/>
        <end position="111"/>
    </location>
</feature>
<proteinExistence type="predicted"/>
<dbReference type="PANTHER" id="PTHR41805">
    <property type="entry name" value="EXPRESSED PROTEIN"/>
    <property type="match status" value="1"/>
</dbReference>
<dbReference type="AlphaFoldDB" id="A0AAD9M919"/>
<evidence type="ECO:0000313" key="3">
    <source>
        <dbReference type="Proteomes" id="UP001217918"/>
    </source>
</evidence>
<sequence length="281" mass="30516">MPTTNKRPIETVTADADDAAAPAKKPRQGFRVGPENLPDGPWRRKVQKIKQALINKAKVKKQYAKIKAQHESERDHGPAPAPEHPPSSPPPPTPHPTTAEPPWSAAAPAAEDGGDDAEGQTAAQVQAEEAPQTMHPSRQALLDSRRLHPDPRSDSEKKRAAARPPPKTTTGLARASNKAASEETSHDHDHDPAADGAGARRRRPPKPAALPRSLAKASHDGARRRAAAAAREAERVRRAAERERWRRGMAKARRPGPDGRPRIGRESSLLLEKVRRIVGET</sequence>
<dbReference type="EMBL" id="JAQQPM010000001">
    <property type="protein sequence ID" value="KAK2066810.1"/>
    <property type="molecule type" value="Genomic_DNA"/>
</dbReference>
<feature type="compositionally biased region" description="Basic and acidic residues" evidence="1">
    <location>
        <begin position="255"/>
        <end position="265"/>
    </location>
</feature>